<name>A0A2T8HID7_9SPHI</name>
<accession>A0A2T8HID7</accession>
<evidence type="ECO:0000313" key="2">
    <source>
        <dbReference type="Proteomes" id="UP000245627"/>
    </source>
</evidence>
<evidence type="ECO:0000313" key="1">
    <source>
        <dbReference type="EMBL" id="PVH25191.1"/>
    </source>
</evidence>
<comment type="caution">
    <text evidence="1">The sequence shown here is derived from an EMBL/GenBank/DDBJ whole genome shotgun (WGS) entry which is preliminary data.</text>
</comment>
<dbReference type="RefSeq" id="WP_116775781.1">
    <property type="nucleotide sequence ID" value="NZ_QDKG01000003.1"/>
</dbReference>
<protein>
    <submittedName>
        <fullName evidence="1">Uncharacterized protein</fullName>
    </submittedName>
</protein>
<organism evidence="1 2">
    <name type="scientific">Sphingobacterium corticibacter</name>
    <dbReference type="NCBI Taxonomy" id="2171749"/>
    <lineage>
        <taxon>Bacteria</taxon>
        <taxon>Pseudomonadati</taxon>
        <taxon>Bacteroidota</taxon>
        <taxon>Sphingobacteriia</taxon>
        <taxon>Sphingobacteriales</taxon>
        <taxon>Sphingobacteriaceae</taxon>
        <taxon>Sphingobacterium</taxon>
    </lineage>
</organism>
<dbReference type="AlphaFoldDB" id="A0A2T8HID7"/>
<dbReference type="OrthoDB" id="766447at2"/>
<reference evidence="1 2" key="1">
    <citation type="submission" date="2018-04" db="EMBL/GenBank/DDBJ databases">
        <title>Sphingobacterium cortibacter sp. nov.</title>
        <authorList>
            <person name="Li Y."/>
        </authorList>
    </citation>
    <scope>NUCLEOTIDE SEQUENCE [LARGE SCALE GENOMIC DNA]</scope>
    <source>
        <strain evidence="1 2">2c-3</strain>
    </source>
</reference>
<gene>
    <name evidence="1" type="ORF">DC487_09705</name>
</gene>
<dbReference type="PROSITE" id="PS51257">
    <property type="entry name" value="PROKAR_LIPOPROTEIN"/>
    <property type="match status" value="1"/>
</dbReference>
<proteinExistence type="predicted"/>
<sequence>MQKTSLYLSAIVIIFLSACGGDNSKSVELDKREAALLEREKQIDSITKDYQVLVRMRDSLSQINTVQLDTIIMNAAWTDSLIGEWESRLVCISTTCRGYVIGDQRTEHWSFLSDSTGLYLEVAGKAKSPKTYLATASANRNELTLKEQDRESASPASLLSFSEISSRQLRGQKRNTGADNCKLVFSVLLTPRSK</sequence>
<dbReference type="EMBL" id="QDKG01000003">
    <property type="protein sequence ID" value="PVH25191.1"/>
    <property type="molecule type" value="Genomic_DNA"/>
</dbReference>
<dbReference type="Proteomes" id="UP000245627">
    <property type="component" value="Unassembled WGS sequence"/>
</dbReference>
<keyword evidence="2" id="KW-1185">Reference proteome</keyword>